<gene>
    <name evidence="1" type="ORF">Lyticum_00030</name>
</gene>
<evidence type="ECO:0000313" key="1">
    <source>
        <dbReference type="EMBL" id="MDZ5760878.1"/>
    </source>
</evidence>
<organism evidence="1 2">
    <name type="scientific">Lyticum sinuosum</name>
    <dbReference type="NCBI Taxonomy" id="1332059"/>
    <lineage>
        <taxon>Bacteria</taxon>
        <taxon>Pseudomonadati</taxon>
        <taxon>Pseudomonadota</taxon>
        <taxon>Alphaproteobacteria</taxon>
        <taxon>Rickettsiales</taxon>
        <taxon>Lyticum</taxon>
    </lineage>
</organism>
<keyword evidence="1" id="KW-0966">Cell projection</keyword>
<accession>A0AAE5AHA4</accession>
<comment type="caution">
    <text evidence="1">The sequence shown here is derived from an EMBL/GenBank/DDBJ whole genome shotgun (WGS) entry which is preliminary data.</text>
</comment>
<dbReference type="RefSeq" id="WP_322498318.1">
    <property type="nucleotide sequence ID" value="NZ_JARGYU010000001.1"/>
</dbReference>
<dbReference type="EMBL" id="JARGYU010000001">
    <property type="protein sequence ID" value="MDZ5760878.1"/>
    <property type="molecule type" value="Genomic_DNA"/>
</dbReference>
<name>A0AAE5AHA4_9RICK</name>
<keyword evidence="2" id="KW-1185">Reference proteome</keyword>
<keyword evidence="1" id="KW-0282">Flagellum</keyword>
<dbReference type="AlphaFoldDB" id="A0AAE5AHA4"/>
<reference evidence="1" key="1">
    <citation type="submission" date="2023-02" db="EMBL/GenBank/DDBJ databases">
        <title>Host association and intracellularity evolved multiple times independently in the Rickettsiales.</title>
        <authorList>
            <person name="Castelli M."/>
            <person name="Nardi T."/>
            <person name="Gammuto L."/>
            <person name="Bellinzona G."/>
            <person name="Sabaneyeva E."/>
            <person name="Potekhin A."/>
            <person name="Serra V."/>
            <person name="Petroni G."/>
            <person name="Sassera D."/>
        </authorList>
    </citation>
    <scope>NUCLEOTIDE SEQUENCE</scope>
    <source>
        <strain evidence="1">USBL-36I1</strain>
    </source>
</reference>
<keyword evidence="1" id="KW-0969">Cilium</keyword>
<proteinExistence type="predicted"/>
<protein>
    <submittedName>
        <fullName evidence="1">Flagellar basal body rod protein FlgB</fullName>
    </submittedName>
</protein>
<evidence type="ECO:0000313" key="2">
    <source>
        <dbReference type="Proteomes" id="UP001289135"/>
    </source>
</evidence>
<dbReference type="Proteomes" id="UP001289135">
    <property type="component" value="Unassembled WGS sequence"/>
</dbReference>
<sequence length="150" mass="17559">MQKKQLIISILLINFFINIFITNLNAYDFYDIKNDLDFLSNRDKIISQNIANSDTPNYIPIDILKNDTKIEDEEDIFLKKTHLAHFSTEPKNNEFKKFVKNVTEIKPNGNMVNLQDEMAEKDLNALKYNQMINFHNVMKNLSITASQKID</sequence>